<protein>
    <submittedName>
        <fullName evidence="2">Uncharacterized protein</fullName>
    </submittedName>
</protein>
<evidence type="ECO:0000313" key="3">
    <source>
        <dbReference type="Proteomes" id="UP000707206"/>
    </source>
</evidence>
<keyword evidence="3" id="KW-1185">Reference proteome</keyword>
<evidence type="ECO:0000256" key="1">
    <source>
        <dbReference type="SAM" id="SignalP"/>
    </source>
</evidence>
<comment type="caution">
    <text evidence="2">The sequence shown here is derived from an EMBL/GenBank/DDBJ whole genome shotgun (WGS) entry which is preliminary data.</text>
</comment>
<accession>A0A967E5M5</accession>
<name>A0A967E5M5_9FLAO</name>
<feature type="chain" id="PRO_5037283422" evidence="1">
    <location>
        <begin position="20"/>
        <end position="249"/>
    </location>
</feature>
<reference evidence="2" key="2">
    <citation type="submission" date="2020-03" db="EMBL/GenBank/DDBJ databases">
        <title>Flavobacteriaceae bacterium strain TP-CH-4, a member of the family Flavobacteriaceae isolated from a deep-sea seamount.</title>
        <authorList>
            <person name="Zhang D.-C."/>
        </authorList>
    </citation>
    <scope>NUCLEOTIDE SEQUENCE</scope>
    <source>
        <strain evidence="2">TP-CH-4</strain>
    </source>
</reference>
<dbReference type="EMBL" id="VIKU02000001">
    <property type="protein sequence ID" value="NHF58249.1"/>
    <property type="molecule type" value="Genomic_DNA"/>
</dbReference>
<dbReference type="RefSeq" id="WP_152572747.1">
    <property type="nucleotide sequence ID" value="NZ_VIKU02000001.1"/>
</dbReference>
<organism evidence="2 3">
    <name type="scientific">Pelagihabitans pacificus</name>
    <dbReference type="NCBI Taxonomy" id="2696054"/>
    <lineage>
        <taxon>Bacteria</taxon>
        <taxon>Pseudomonadati</taxon>
        <taxon>Bacteroidota</taxon>
        <taxon>Flavobacteriia</taxon>
        <taxon>Flavobacteriales</taxon>
        <taxon>Flavobacteriaceae</taxon>
        <taxon>Pelagihabitans</taxon>
    </lineage>
</organism>
<reference evidence="2" key="1">
    <citation type="submission" date="2019-07" db="EMBL/GenBank/DDBJ databases">
        <authorList>
            <person name="De-Chao Zhang Q."/>
        </authorList>
    </citation>
    <scope>NUCLEOTIDE SEQUENCE</scope>
    <source>
        <strain evidence="2">TP-CH-4</strain>
    </source>
</reference>
<sequence length="249" mass="28646">MRKLFYVALFCGVGSFSFAQYSGQVMNYGSGAAGNINSAAVVDSYLGSISEREAKLKNRFGEMQGSPYVANTFLPTTVYYQDENNGQVFYRYNALNEEVEIKKTTSEDEPIRSLSRDKDVSIMVDGNKKMSFKTFITEKNKTMNGYLMSLLDGKTYDLYKRIHIKFTEGTPATNSFTKDVPARFTQFTEYYFQKEGVNRIDEIPLKNNKLLKMLDSDKKGRVKEYLKENNLNIKNEIDLIKTFQYLEQL</sequence>
<dbReference type="Proteomes" id="UP000707206">
    <property type="component" value="Unassembled WGS sequence"/>
</dbReference>
<evidence type="ECO:0000313" key="2">
    <source>
        <dbReference type="EMBL" id="NHF58249.1"/>
    </source>
</evidence>
<feature type="signal peptide" evidence="1">
    <location>
        <begin position="1"/>
        <end position="19"/>
    </location>
</feature>
<keyword evidence="1" id="KW-0732">Signal</keyword>
<gene>
    <name evidence="2" type="ORF">FK220_002770</name>
</gene>
<dbReference type="AlphaFoldDB" id="A0A967E5M5"/>
<proteinExistence type="predicted"/>